<evidence type="ECO:0000313" key="3">
    <source>
        <dbReference type="Proteomes" id="UP000649114"/>
    </source>
</evidence>
<feature type="region of interest" description="Disordered" evidence="1">
    <location>
        <begin position="317"/>
        <end position="364"/>
    </location>
</feature>
<feature type="compositionally biased region" description="Low complexity" evidence="1">
    <location>
        <begin position="549"/>
        <end position="564"/>
    </location>
</feature>
<organism evidence="2 3">
    <name type="scientific">Aspergillus lentulus</name>
    <dbReference type="NCBI Taxonomy" id="293939"/>
    <lineage>
        <taxon>Eukaryota</taxon>
        <taxon>Fungi</taxon>
        <taxon>Dikarya</taxon>
        <taxon>Ascomycota</taxon>
        <taxon>Pezizomycotina</taxon>
        <taxon>Eurotiomycetes</taxon>
        <taxon>Eurotiomycetidae</taxon>
        <taxon>Eurotiales</taxon>
        <taxon>Aspergillaceae</taxon>
        <taxon>Aspergillus</taxon>
        <taxon>Aspergillus subgen. Fumigati</taxon>
    </lineage>
</organism>
<reference evidence="2" key="2">
    <citation type="submission" date="2020-04" db="EMBL/GenBank/DDBJ databases">
        <authorList>
            <person name="Santos R.A.C."/>
            <person name="Steenwyk J.L."/>
            <person name="Rivero-Menendez O."/>
            <person name="Mead M.E."/>
            <person name="Silva L.P."/>
            <person name="Bastos R.W."/>
            <person name="Alastruey-Izquierdo A."/>
            <person name="Goldman G.H."/>
            <person name="Rokas A."/>
        </authorList>
    </citation>
    <scope>NUCLEOTIDE SEQUENCE</scope>
    <source>
        <strain evidence="2">CNM-CM8927</strain>
    </source>
</reference>
<evidence type="ECO:0008006" key="4">
    <source>
        <dbReference type="Google" id="ProtNLM"/>
    </source>
</evidence>
<accession>A0AAN5YIJ1</accession>
<dbReference type="PANTHER" id="PTHR36167">
    <property type="entry name" value="C2H2 FINGER DOMAIN TRANSCRIPTION FACTOR (EUROFUNG)-RELATED"/>
    <property type="match status" value="1"/>
</dbReference>
<feature type="region of interest" description="Disordered" evidence="1">
    <location>
        <begin position="718"/>
        <end position="771"/>
    </location>
</feature>
<gene>
    <name evidence="2" type="ORF">CNMCM8927_000714</name>
</gene>
<proteinExistence type="predicted"/>
<evidence type="ECO:0000313" key="2">
    <source>
        <dbReference type="EMBL" id="KAF4202009.1"/>
    </source>
</evidence>
<dbReference type="Proteomes" id="UP000649114">
    <property type="component" value="Unassembled WGS sequence"/>
</dbReference>
<comment type="caution">
    <text evidence="2">The sequence shown here is derived from an EMBL/GenBank/DDBJ whole genome shotgun (WGS) entry which is preliminary data.</text>
</comment>
<dbReference type="GO" id="GO:0006355">
    <property type="term" value="P:regulation of DNA-templated transcription"/>
    <property type="evidence" value="ECO:0007669"/>
    <property type="project" value="InterPro"/>
</dbReference>
<feature type="compositionally biased region" description="Polar residues" evidence="1">
    <location>
        <begin position="317"/>
        <end position="328"/>
    </location>
</feature>
<evidence type="ECO:0000256" key="1">
    <source>
        <dbReference type="SAM" id="MobiDB-lite"/>
    </source>
</evidence>
<feature type="region of interest" description="Disordered" evidence="1">
    <location>
        <begin position="548"/>
        <end position="689"/>
    </location>
</feature>
<feature type="compositionally biased region" description="Pro residues" evidence="1">
    <location>
        <begin position="348"/>
        <end position="359"/>
    </location>
</feature>
<dbReference type="AlphaFoldDB" id="A0AAN5YIJ1"/>
<name>A0AAN5YIJ1_ASPLE</name>
<feature type="compositionally biased region" description="Basic and acidic residues" evidence="1">
    <location>
        <begin position="679"/>
        <end position="689"/>
    </location>
</feature>
<sequence length="805" mass="88834">MSGIEILGIVAAALQIADLGSRVSVKLCTLCHRARHADTAIHALSKDVALTCSVMRQLGASLKEDDDAHLYSPEACTTAETVLDECQRVFDDINKIIDRSTGSGFRRLTLALQEARRDSNLAVLGSNLERLKSTMLLMLNVIIYAGQRRKQKETEALIAQRELIMTLAEENSENEKRFNLLSKAMQPGGDELQQYYCLVKTLLLDIDAVQHRLDKERHQRMRNGMVRVHNAEKSLLRLTYGDKVSECFTDPFFDFISTGLLDTCKLHADPSHAADTGSVDRPLQRENHGSSVSPAQPSRLQAEVGGQQQPFITVAHTSSATQPAQSPFMSLPPPPPGLRGQPVQPRDFLPPPPPPPPPGYGSSTLIISQMQQHQKNNESRTEQQYHERLVLRCTHMHKKKKWAFVTLDTWNYRLVDITDMDSVETLRAAICRNLGISDWSDAQIFQTEPGQAEHEVSLDDSNLALCQRVKADASGSLKLLVRTSSMHLSTNESPSNFAGLAVSLPEKLPASSRTVVHRKPLDDEALNRIARPPGDRVVGPIFHLCVPVGQGSQPTPTSQTNTSPAKSSTTTPEKPSPRLYDFDSPESNVPSEDSDDVRDEGLFAKPLVNRQAPSKDKGSSAGPWDGELKPLKPPLTVNTKPRLKKKHSVNFQTLSATREEFDSGGESVSRKGSVSEVGHSPDDEKPPWRDSFVRDVWASRPPVEGIIDQFDDFFPDIDLDAPYLDDQGVSPPSSPVGRAPADNESNQEECQTVQQPHGEDPAGTIDSAEPTARPHYADYIATHNLKKYLLRWTTLTADEVAMACP</sequence>
<reference evidence="2" key="1">
    <citation type="journal article" date="2020" name="bioRxiv">
        <title>Genomic and phenotypic heterogeneity of clinical isolates of the human pathogens Aspergillus fumigatus, Aspergillus lentulus and Aspergillus fumigatiaffinis.</title>
        <authorList>
            <person name="dos Santos R.A.C."/>
            <person name="Steenwyk J.L."/>
            <person name="Rivero-Menendez O."/>
            <person name="Mead M.E."/>
            <person name="Silva L.P."/>
            <person name="Bastos R.W."/>
            <person name="Alastruey-Izquierdo A."/>
            <person name="Goldman G.H."/>
            <person name="Rokas A."/>
        </authorList>
    </citation>
    <scope>NUCLEOTIDE SEQUENCE</scope>
    <source>
        <strain evidence="2">CNM-CM8927</strain>
    </source>
</reference>
<dbReference type="EMBL" id="JAAAPU010000119">
    <property type="protein sequence ID" value="KAF4202009.1"/>
    <property type="molecule type" value="Genomic_DNA"/>
</dbReference>
<feature type="region of interest" description="Disordered" evidence="1">
    <location>
        <begin position="271"/>
        <end position="305"/>
    </location>
</feature>
<dbReference type="PANTHER" id="PTHR36167:SF4">
    <property type="entry name" value="FUNGAL N-TERMINAL DOMAIN-CONTAINING PROTEIN"/>
    <property type="match status" value="1"/>
</dbReference>
<protein>
    <recommendedName>
        <fullName evidence="4">Fungal N-terminal domain-containing protein</fullName>
    </recommendedName>
</protein>
<dbReference type="InterPro" id="IPR039327">
    <property type="entry name" value="CON7-like"/>
</dbReference>
<feature type="compositionally biased region" description="Polar residues" evidence="1">
    <location>
        <begin position="289"/>
        <end position="299"/>
    </location>
</feature>